<protein>
    <submittedName>
        <fullName evidence="2">Uncharacterized protein</fullName>
    </submittedName>
</protein>
<dbReference type="AlphaFoldDB" id="A0AAN9F317"/>
<dbReference type="EMBL" id="JAYWIO010000004">
    <property type="protein sequence ID" value="KAK7267091.1"/>
    <property type="molecule type" value="Genomic_DNA"/>
</dbReference>
<keyword evidence="1" id="KW-0472">Membrane</keyword>
<gene>
    <name evidence="2" type="ORF">RIF29_19755</name>
</gene>
<name>A0AAN9F317_CROPI</name>
<reference evidence="2 3" key="1">
    <citation type="submission" date="2024-01" db="EMBL/GenBank/DDBJ databases">
        <title>The genomes of 5 underutilized Papilionoideae crops provide insights into root nodulation and disease resistanc.</title>
        <authorList>
            <person name="Yuan L."/>
        </authorList>
    </citation>
    <scope>NUCLEOTIDE SEQUENCE [LARGE SCALE GENOMIC DNA]</scope>
    <source>
        <strain evidence="2">ZHUSHIDOU_FW_LH</strain>
        <tissue evidence="2">Leaf</tissue>
    </source>
</reference>
<evidence type="ECO:0000256" key="1">
    <source>
        <dbReference type="SAM" id="Phobius"/>
    </source>
</evidence>
<keyword evidence="3" id="KW-1185">Reference proteome</keyword>
<sequence>MSYLILWMTGYVEIVSFLWVNLVYCCFLAPILSWGLVHMYNFCNFMVYSWIDDFLFEAYFCNFMFQIQDMKTLYIDLLLFVSST</sequence>
<accession>A0AAN9F317</accession>
<evidence type="ECO:0000313" key="3">
    <source>
        <dbReference type="Proteomes" id="UP001372338"/>
    </source>
</evidence>
<feature type="transmembrane region" description="Helical" evidence="1">
    <location>
        <begin position="14"/>
        <end position="37"/>
    </location>
</feature>
<proteinExistence type="predicted"/>
<evidence type="ECO:0000313" key="2">
    <source>
        <dbReference type="EMBL" id="KAK7267091.1"/>
    </source>
</evidence>
<comment type="caution">
    <text evidence="2">The sequence shown here is derived from an EMBL/GenBank/DDBJ whole genome shotgun (WGS) entry which is preliminary data.</text>
</comment>
<dbReference type="Proteomes" id="UP001372338">
    <property type="component" value="Unassembled WGS sequence"/>
</dbReference>
<keyword evidence="1" id="KW-1133">Transmembrane helix</keyword>
<keyword evidence="1" id="KW-0812">Transmembrane</keyword>
<organism evidence="2 3">
    <name type="scientific">Crotalaria pallida</name>
    <name type="common">Smooth rattlebox</name>
    <name type="synonym">Crotalaria striata</name>
    <dbReference type="NCBI Taxonomy" id="3830"/>
    <lineage>
        <taxon>Eukaryota</taxon>
        <taxon>Viridiplantae</taxon>
        <taxon>Streptophyta</taxon>
        <taxon>Embryophyta</taxon>
        <taxon>Tracheophyta</taxon>
        <taxon>Spermatophyta</taxon>
        <taxon>Magnoliopsida</taxon>
        <taxon>eudicotyledons</taxon>
        <taxon>Gunneridae</taxon>
        <taxon>Pentapetalae</taxon>
        <taxon>rosids</taxon>
        <taxon>fabids</taxon>
        <taxon>Fabales</taxon>
        <taxon>Fabaceae</taxon>
        <taxon>Papilionoideae</taxon>
        <taxon>50 kb inversion clade</taxon>
        <taxon>genistoids sensu lato</taxon>
        <taxon>core genistoids</taxon>
        <taxon>Crotalarieae</taxon>
        <taxon>Crotalaria</taxon>
    </lineage>
</organism>